<protein>
    <recommendedName>
        <fullName evidence="3">Heterokaryon incompatibility domain-containing protein</fullName>
    </recommendedName>
</protein>
<name>G0S4C0_CHATD</name>
<dbReference type="KEGG" id="cthr:CTHT_0039630"/>
<dbReference type="RefSeq" id="XP_006694374.1">
    <property type="nucleotide sequence ID" value="XM_006694311.1"/>
</dbReference>
<dbReference type="AlphaFoldDB" id="G0S4C0"/>
<gene>
    <name evidence="1" type="ORF">CTHT_0039630</name>
</gene>
<dbReference type="GeneID" id="18258001"/>
<organism evidence="2">
    <name type="scientific">Chaetomium thermophilum (strain DSM 1495 / CBS 144.50 / IMI 039719)</name>
    <name type="common">Thermochaetoides thermophila</name>
    <dbReference type="NCBI Taxonomy" id="759272"/>
    <lineage>
        <taxon>Eukaryota</taxon>
        <taxon>Fungi</taxon>
        <taxon>Dikarya</taxon>
        <taxon>Ascomycota</taxon>
        <taxon>Pezizomycotina</taxon>
        <taxon>Sordariomycetes</taxon>
        <taxon>Sordariomycetidae</taxon>
        <taxon>Sordariales</taxon>
        <taxon>Chaetomiaceae</taxon>
        <taxon>Thermochaetoides</taxon>
    </lineage>
</organism>
<dbReference type="EMBL" id="GL988041">
    <property type="protein sequence ID" value="EGS22078.1"/>
    <property type="molecule type" value="Genomic_DNA"/>
</dbReference>
<dbReference type="eggNOG" id="KOG4177">
    <property type="taxonomic scope" value="Eukaryota"/>
</dbReference>
<dbReference type="PANTHER" id="PTHR10622">
    <property type="entry name" value="HET DOMAIN-CONTAINING PROTEIN"/>
    <property type="match status" value="1"/>
</dbReference>
<dbReference type="STRING" id="759272.G0S4C0"/>
<dbReference type="HOGENOM" id="CLU_000288_138_0_1"/>
<evidence type="ECO:0000313" key="2">
    <source>
        <dbReference type="Proteomes" id="UP000008066"/>
    </source>
</evidence>
<dbReference type="OrthoDB" id="20872at2759"/>
<dbReference type="Proteomes" id="UP000008066">
    <property type="component" value="Unassembled WGS sequence"/>
</dbReference>
<evidence type="ECO:0008006" key="3">
    <source>
        <dbReference type="Google" id="ProtNLM"/>
    </source>
</evidence>
<proteinExistence type="predicted"/>
<dbReference type="OMA" id="TWIWIDS"/>
<evidence type="ECO:0000313" key="1">
    <source>
        <dbReference type="EMBL" id="EGS22078.1"/>
    </source>
</evidence>
<reference evidence="1 2" key="1">
    <citation type="journal article" date="2011" name="Cell">
        <title>Insight into structure and assembly of the nuclear pore complex by utilizing the genome of a eukaryotic thermophile.</title>
        <authorList>
            <person name="Amlacher S."/>
            <person name="Sarges P."/>
            <person name="Flemming D."/>
            <person name="van Noort V."/>
            <person name="Kunze R."/>
            <person name="Devos D.P."/>
            <person name="Arumugam M."/>
            <person name="Bork P."/>
            <person name="Hurt E."/>
        </authorList>
    </citation>
    <scope>NUCLEOTIDE SEQUENCE [LARGE SCALE GENOMIC DNA]</scope>
    <source>
        <strain evidence="2">DSM 1495 / CBS 144.50 / IMI 039719</strain>
    </source>
</reference>
<keyword evidence="2" id="KW-1185">Reference proteome</keyword>
<accession>G0S4C0</accession>
<sequence length="229" mass="26454">MCLLRTTKLELVEFLGDDVPPYAILSHTWGIEEVPVQNWIDTCCIDKSSSAELGEAINSMTDEDPYAPNSSFRRVRWFTRGWMLQELLALPVLYFYGTNWVEVGTRADMVDLIVSITNINRRYLDSGNHTEFSAAKKMLWAARRRTTRVDDMAYCLLSLFNIHMPLPDGEGMKAFHKLQEDILRQTEDESLFARSRKYDVLAHYRLYFANCCDIECGDALPDELSRSLF</sequence>
<dbReference type="PANTHER" id="PTHR10622:SF10">
    <property type="entry name" value="HET DOMAIN-CONTAINING PROTEIN"/>
    <property type="match status" value="1"/>
</dbReference>